<evidence type="ECO:0000313" key="3">
    <source>
        <dbReference type="Proteomes" id="UP001597045"/>
    </source>
</evidence>
<accession>A0ABW3MGM1</accession>
<proteinExistence type="predicted"/>
<dbReference type="Proteomes" id="UP001597045">
    <property type="component" value="Unassembled WGS sequence"/>
</dbReference>
<gene>
    <name evidence="2" type="ORF">ACFQ1S_26335</name>
</gene>
<feature type="region of interest" description="Disordered" evidence="1">
    <location>
        <begin position="1"/>
        <end position="25"/>
    </location>
</feature>
<protein>
    <submittedName>
        <fullName evidence="2">Uncharacterized protein</fullName>
    </submittedName>
</protein>
<feature type="compositionally biased region" description="Basic residues" evidence="1">
    <location>
        <begin position="15"/>
        <end position="25"/>
    </location>
</feature>
<dbReference type="EMBL" id="JBHTIS010001802">
    <property type="protein sequence ID" value="MFD1048800.1"/>
    <property type="molecule type" value="Genomic_DNA"/>
</dbReference>
<sequence>MTSKKADADGESKAARKSARSSKRRRRISGLLALGVGLVALGALYSALLPDSQTARADQNESCHLRN</sequence>
<keyword evidence="3" id="KW-1185">Reference proteome</keyword>
<comment type="caution">
    <text evidence="2">The sequence shown here is derived from an EMBL/GenBank/DDBJ whole genome shotgun (WGS) entry which is preliminary data.</text>
</comment>
<organism evidence="2 3">
    <name type="scientific">Kibdelosporangium lantanae</name>
    <dbReference type="NCBI Taxonomy" id="1497396"/>
    <lineage>
        <taxon>Bacteria</taxon>
        <taxon>Bacillati</taxon>
        <taxon>Actinomycetota</taxon>
        <taxon>Actinomycetes</taxon>
        <taxon>Pseudonocardiales</taxon>
        <taxon>Pseudonocardiaceae</taxon>
        <taxon>Kibdelosporangium</taxon>
    </lineage>
</organism>
<feature type="compositionally biased region" description="Basic and acidic residues" evidence="1">
    <location>
        <begin position="1"/>
        <end position="14"/>
    </location>
</feature>
<reference evidence="3" key="1">
    <citation type="journal article" date="2019" name="Int. J. Syst. Evol. Microbiol.">
        <title>The Global Catalogue of Microorganisms (GCM) 10K type strain sequencing project: providing services to taxonomists for standard genome sequencing and annotation.</title>
        <authorList>
            <consortium name="The Broad Institute Genomics Platform"/>
            <consortium name="The Broad Institute Genome Sequencing Center for Infectious Disease"/>
            <person name="Wu L."/>
            <person name="Ma J."/>
        </authorList>
    </citation>
    <scope>NUCLEOTIDE SEQUENCE [LARGE SCALE GENOMIC DNA]</scope>
    <source>
        <strain evidence="3">JCM 31486</strain>
    </source>
</reference>
<name>A0ABW3MGM1_9PSEU</name>
<evidence type="ECO:0000256" key="1">
    <source>
        <dbReference type="SAM" id="MobiDB-lite"/>
    </source>
</evidence>
<evidence type="ECO:0000313" key="2">
    <source>
        <dbReference type="EMBL" id="MFD1048800.1"/>
    </source>
</evidence>
<feature type="non-terminal residue" evidence="2">
    <location>
        <position position="67"/>
    </location>
</feature>